<dbReference type="CDD" id="cd14748">
    <property type="entry name" value="PBP2_UgpB"/>
    <property type="match status" value="1"/>
</dbReference>
<dbReference type="PROSITE" id="PS51318">
    <property type="entry name" value="TAT"/>
    <property type="match status" value="1"/>
</dbReference>
<evidence type="ECO:0000313" key="5">
    <source>
        <dbReference type="EMBL" id="TCO27608.1"/>
    </source>
</evidence>
<dbReference type="Gene3D" id="3.40.190.10">
    <property type="entry name" value="Periplasmic binding protein-like II"/>
    <property type="match status" value="2"/>
</dbReference>
<proteinExistence type="inferred from homology"/>
<evidence type="ECO:0000256" key="4">
    <source>
        <dbReference type="SAM" id="SignalP"/>
    </source>
</evidence>
<keyword evidence="3 4" id="KW-0732">Signal</keyword>
<comment type="similarity">
    <text evidence="1">Belongs to the bacterial solute-binding protein 1 family.</text>
</comment>
<evidence type="ECO:0000313" key="6">
    <source>
        <dbReference type="Proteomes" id="UP000295818"/>
    </source>
</evidence>
<sequence length="445" mass="47518">MNTINRRLVLGGIGALGIGASAAVLSGCGEGSAGKPGAAPATGDGGAKGYEGPNVELDFWNGFTGGDGPYMRKIVDQFNSENPNIKVKMTVMQWADYYTKLPTAVSSGRGPAVAIMHVDSLATNAARNVIEPLDDVAKALELKQEDFADVVWKAGEYNGKRYGIPLDVHPLGFFYNKAVMTKAGLDPAKPPTTADEYAAALDAFKSKGIQGHWATPFPFTGVLSVQALLWQFGGELFNSDSSKATWHEEGGVKALSWFTDLVKNGHSPKNVAQDADNIAVMNGKNAFVWNGIWNINTFKEKKGLEWGVAPLPNIGGTKAAWAGSHQFVLPKLKTPDQNKSTAARVFVNYVSQKSLEWAKGGQVPARKQVRESAEFKALPEQAALATQIDDLHFPPPVPGIGDALAELDKAVNESVLLKTEPGKALSDAAARADKILEANRKKYGA</sequence>
<keyword evidence="2" id="KW-0813">Transport</keyword>
<name>A0ABY2BPQ0_9ACTN</name>
<feature type="signal peptide" evidence="4">
    <location>
        <begin position="1"/>
        <end position="22"/>
    </location>
</feature>
<evidence type="ECO:0000256" key="3">
    <source>
        <dbReference type="ARBA" id="ARBA00022729"/>
    </source>
</evidence>
<accession>A0ABY2BPQ0</accession>
<keyword evidence="6" id="KW-1185">Reference proteome</keyword>
<dbReference type="EMBL" id="SLWM01000003">
    <property type="protein sequence ID" value="TCO27608.1"/>
    <property type="molecule type" value="Genomic_DNA"/>
</dbReference>
<dbReference type="Pfam" id="PF13416">
    <property type="entry name" value="SBP_bac_8"/>
    <property type="match status" value="1"/>
</dbReference>
<dbReference type="PANTHER" id="PTHR30061">
    <property type="entry name" value="MALTOSE-BINDING PERIPLASMIC PROTEIN"/>
    <property type="match status" value="1"/>
</dbReference>
<dbReference type="InterPro" id="IPR006059">
    <property type="entry name" value="SBP"/>
</dbReference>
<dbReference type="Proteomes" id="UP000295818">
    <property type="component" value="Unassembled WGS sequence"/>
</dbReference>
<dbReference type="PROSITE" id="PS51257">
    <property type="entry name" value="PROKAR_LIPOPROTEIN"/>
    <property type="match status" value="1"/>
</dbReference>
<reference evidence="5 6" key="1">
    <citation type="journal article" date="2015" name="Stand. Genomic Sci.">
        <title>Genomic Encyclopedia of Bacterial and Archaeal Type Strains, Phase III: the genomes of soil and plant-associated and newly described type strains.</title>
        <authorList>
            <person name="Whitman W.B."/>
            <person name="Woyke T."/>
            <person name="Klenk H.P."/>
            <person name="Zhou Y."/>
            <person name="Lilburn T.G."/>
            <person name="Beck B.J."/>
            <person name="De Vos P."/>
            <person name="Vandamme P."/>
            <person name="Eisen J.A."/>
            <person name="Garrity G."/>
            <person name="Hugenholtz P."/>
            <person name="Kyrpides N.C."/>
        </authorList>
    </citation>
    <scope>NUCLEOTIDE SEQUENCE [LARGE SCALE GENOMIC DNA]</scope>
    <source>
        <strain evidence="5 6">VKM Ac-2538</strain>
    </source>
</reference>
<dbReference type="InterPro" id="IPR006311">
    <property type="entry name" value="TAT_signal"/>
</dbReference>
<evidence type="ECO:0000256" key="2">
    <source>
        <dbReference type="ARBA" id="ARBA00022448"/>
    </source>
</evidence>
<comment type="caution">
    <text evidence="5">The sequence shown here is derived from an EMBL/GenBank/DDBJ whole genome shotgun (WGS) entry which is preliminary data.</text>
</comment>
<gene>
    <name evidence="5" type="ORF">EV644_103308</name>
</gene>
<organism evidence="5 6">
    <name type="scientific">Kribbella orskensis</name>
    <dbReference type="NCBI Taxonomy" id="2512216"/>
    <lineage>
        <taxon>Bacteria</taxon>
        <taxon>Bacillati</taxon>
        <taxon>Actinomycetota</taxon>
        <taxon>Actinomycetes</taxon>
        <taxon>Propionibacteriales</taxon>
        <taxon>Kribbellaceae</taxon>
        <taxon>Kribbella</taxon>
    </lineage>
</organism>
<protein>
    <submittedName>
        <fullName evidence="5">Multiple sugar transport system substrate-binding protein</fullName>
    </submittedName>
</protein>
<dbReference type="RefSeq" id="WP_132189975.1">
    <property type="nucleotide sequence ID" value="NZ_SLWM01000003.1"/>
</dbReference>
<evidence type="ECO:0000256" key="1">
    <source>
        <dbReference type="ARBA" id="ARBA00008520"/>
    </source>
</evidence>
<dbReference type="SUPFAM" id="SSF53850">
    <property type="entry name" value="Periplasmic binding protein-like II"/>
    <property type="match status" value="1"/>
</dbReference>
<dbReference type="PANTHER" id="PTHR30061:SF50">
    <property type="entry name" value="MALTOSE_MALTODEXTRIN-BINDING PERIPLASMIC PROTEIN"/>
    <property type="match status" value="1"/>
</dbReference>
<keyword evidence="5" id="KW-0762">Sugar transport</keyword>
<feature type="chain" id="PRO_5046485564" evidence="4">
    <location>
        <begin position="23"/>
        <end position="445"/>
    </location>
</feature>